<dbReference type="AlphaFoldDB" id="A0AA37SS78"/>
<sequence>MSEKHLDEVDHSYIRYANVWEDPKLLLEGLDICHEHKVLSIASAGDNALALLVTNPKIVVAIDLNKPQLYLTELKKVAIQNLDQDAFVKFAGFQDDSRRWRTFMKFRDDLSAEARTYWNGKKEEIEKGIIYNGKFEKYLKTFATKLLPLIHSRKKVQELFEEKSAADQRKFYDQKWNTWRWRLLFRVFFSKLVMGWLGRDPAFLEQVDVDVSTTIFEKAENHLSSIYAQKNPILYYCLNGNFGSYLPFYAREENYENVRGNLDKLEIEYGYAQDAAVKYGQFDRFNLSNIFEYMDEEVFTSTAESLVNIANPGSRFAYWNLMVERQMSEVVEGLSREDDRANWKDRDEGFFYKQFVLETT</sequence>
<dbReference type="InterPro" id="IPR021829">
    <property type="entry name" value="DUF3419"/>
</dbReference>
<proteinExistence type="predicted"/>
<evidence type="ECO:0000313" key="1">
    <source>
        <dbReference type="EMBL" id="GLR18669.1"/>
    </source>
</evidence>
<dbReference type="PANTHER" id="PTHR47473">
    <property type="entry name" value="BTA1P"/>
    <property type="match status" value="1"/>
</dbReference>
<keyword evidence="2" id="KW-1185">Reference proteome</keyword>
<comment type="caution">
    <text evidence="1">The sequence shown here is derived from an EMBL/GenBank/DDBJ whole genome shotgun (WGS) entry which is preliminary data.</text>
</comment>
<dbReference type="EMBL" id="BSOH01000021">
    <property type="protein sequence ID" value="GLR18669.1"/>
    <property type="molecule type" value="Genomic_DNA"/>
</dbReference>
<reference evidence="1" key="2">
    <citation type="submission" date="2023-01" db="EMBL/GenBank/DDBJ databases">
        <title>Draft genome sequence of Portibacter lacus strain NBRC 108769.</title>
        <authorList>
            <person name="Sun Q."/>
            <person name="Mori K."/>
        </authorList>
    </citation>
    <scope>NUCLEOTIDE SEQUENCE</scope>
    <source>
        <strain evidence="1">NBRC 108769</strain>
    </source>
</reference>
<dbReference type="Pfam" id="PF11899">
    <property type="entry name" value="DUF3419"/>
    <property type="match status" value="1"/>
</dbReference>
<name>A0AA37SS78_9BACT</name>
<keyword evidence="1" id="KW-0808">Transferase</keyword>
<dbReference type="PANTHER" id="PTHR47473:SF1">
    <property type="entry name" value="METHYLTRANSFERASE DOMAIN-CONTAINING PROTEIN"/>
    <property type="match status" value="1"/>
</dbReference>
<dbReference type="Proteomes" id="UP001156666">
    <property type="component" value="Unassembled WGS sequence"/>
</dbReference>
<protein>
    <submittedName>
        <fullName evidence="1">S-adenosylmethionine--diacylglycerol 3-amino-3-carboxypropyl transferase</fullName>
    </submittedName>
</protein>
<dbReference type="GO" id="GO:0016740">
    <property type="term" value="F:transferase activity"/>
    <property type="evidence" value="ECO:0007669"/>
    <property type="project" value="UniProtKB-KW"/>
</dbReference>
<accession>A0AA37SS78</accession>
<evidence type="ECO:0000313" key="2">
    <source>
        <dbReference type="Proteomes" id="UP001156666"/>
    </source>
</evidence>
<dbReference type="RefSeq" id="WP_235294208.1">
    <property type="nucleotide sequence ID" value="NZ_BSOH01000021.1"/>
</dbReference>
<reference evidence="1" key="1">
    <citation type="journal article" date="2014" name="Int. J. Syst. Evol. Microbiol.">
        <title>Complete genome sequence of Corynebacterium casei LMG S-19264T (=DSM 44701T), isolated from a smear-ripened cheese.</title>
        <authorList>
            <consortium name="US DOE Joint Genome Institute (JGI-PGF)"/>
            <person name="Walter F."/>
            <person name="Albersmeier A."/>
            <person name="Kalinowski J."/>
            <person name="Ruckert C."/>
        </authorList>
    </citation>
    <scope>NUCLEOTIDE SEQUENCE</scope>
    <source>
        <strain evidence="1">NBRC 108769</strain>
    </source>
</reference>
<organism evidence="1 2">
    <name type="scientific">Portibacter lacus</name>
    <dbReference type="NCBI Taxonomy" id="1099794"/>
    <lineage>
        <taxon>Bacteria</taxon>
        <taxon>Pseudomonadati</taxon>
        <taxon>Bacteroidota</taxon>
        <taxon>Saprospiria</taxon>
        <taxon>Saprospirales</taxon>
        <taxon>Haliscomenobacteraceae</taxon>
        <taxon>Portibacter</taxon>
    </lineage>
</organism>
<gene>
    <name evidence="1" type="ORF">GCM10007940_32850</name>
</gene>